<dbReference type="Proteomes" id="UP000034581">
    <property type="component" value="Unassembled WGS sequence"/>
</dbReference>
<comment type="caution">
    <text evidence="4">The sequence shown here is derived from an EMBL/GenBank/DDBJ whole genome shotgun (WGS) entry which is preliminary data.</text>
</comment>
<dbReference type="InterPro" id="IPR001789">
    <property type="entry name" value="Sig_transdc_resp-reg_receiver"/>
</dbReference>
<dbReference type="InterPro" id="IPR011006">
    <property type="entry name" value="CheY-like_superfamily"/>
</dbReference>
<dbReference type="PANTHER" id="PTHR44591:SF3">
    <property type="entry name" value="RESPONSE REGULATORY DOMAIN-CONTAINING PROTEIN"/>
    <property type="match status" value="1"/>
</dbReference>
<dbReference type="GO" id="GO:0000160">
    <property type="term" value="P:phosphorelay signal transduction system"/>
    <property type="evidence" value="ECO:0007669"/>
    <property type="project" value="InterPro"/>
</dbReference>
<feature type="domain" description="Response regulatory" evidence="3">
    <location>
        <begin position="7"/>
        <end position="123"/>
    </location>
</feature>
<feature type="modified residue" description="4-aspartylphosphate" evidence="2">
    <location>
        <position position="56"/>
    </location>
</feature>
<evidence type="ECO:0000313" key="5">
    <source>
        <dbReference type="Proteomes" id="UP000034581"/>
    </source>
</evidence>
<dbReference type="EMBL" id="LBQB01000010">
    <property type="protein sequence ID" value="KKP68929.1"/>
    <property type="molecule type" value="Genomic_DNA"/>
</dbReference>
<name>A0A0G0BHH9_UNCC3</name>
<evidence type="ECO:0000259" key="3">
    <source>
        <dbReference type="PROSITE" id="PS50110"/>
    </source>
</evidence>
<evidence type="ECO:0000256" key="2">
    <source>
        <dbReference type="PROSITE-ProRule" id="PRU00169"/>
    </source>
</evidence>
<accession>A0A0G0BHH9</accession>
<dbReference type="STRING" id="1618350.UR67_C0010G0013"/>
<keyword evidence="4" id="KW-0238">DNA-binding</keyword>
<proteinExistence type="predicted"/>
<gene>
    <name evidence="4" type="ORF">UR67_C0010G0013</name>
</gene>
<organism evidence="4 5">
    <name type="scientific">candidate division CPR3 bacterium GW2011_GWF2_35_18</name>
    <dbReference type="NCBI Taxonomy" id="1618350"/>
    <lineage>
        <taxon>Bacteria</taxon>
        <taxon>Bacteria division CPR3</taxon>
    </lineage>
</organism>
<dbReference type="AlphaFoldDB" id="A0A0G0BHH9"/>
<dbReference type="InterPro" id="IPR050595">
    <property type="entry name" value="Bact_response_regulator"/>
</dbReference>
<dbReference type="Gene3D" id="3.40.50.2300">
    <property type="match status" value="1"/>
</dbReference>
<dbReference type="PROSITE" id="PS50110">
    <property type="entry name" value="RESPONSE_REGULATORY"/>
    <property type="match status" value="1"/>
</dbReference>
<protein>
    <submittedName>
        <fullName evidence="4">DNA-binding response regulator PhoB</fullName>
    </submittedName>
</protein>
<dbReference type="GO" id="GO:0003677">
    <property type="term" value="F:DNA binding"/>
    <property type="evidence" value="ECO:0007669"/>
    <property type="project" value="UniProtKB-KW"/>
</dbReference>
<reference evidence="4 5" key="1">
    <citation type="journal article" date="2015" name="Nature">
        <title>rRNA introns, odd ribosomes, and small enigmatic genomes across a large radiation of phyla.</title>
        <authorList>
            <person name="Brown C.T."/>
            <person name="Hug L.A."/>
            <person name="Thomas B.C."/>
            <person name="Sharon I."/>
            <person name="Castelle C.J."/>
            <person name="Singh A."/>
            <person name="Wilkins M.J."/>
            <person name="Williams K.H."/>
            <person name="Banfield J.F."/>
        </authorList>
    </citation>
    <scope>NUCLEOTIDE SEQUENCE [LARGE SCALE GENOMIC DNA]</scope>
</reference>
<dbReference type="PANTHER" id="PTHR44591">
    <property type="entry name" value="STRESS RESPONSE REGULATOR PROTEIN 1"/>
    <property type="match status" value="1"/>
</dbReference>
<dbReference type="SMART" id="SM00448">
    <property type="entry name" value="REC"/>
    <property type="match status" value="1"/>
</dbReference>
<evidence type="ECO:0000256" key="1">
    <source>
        <dbReference type="ARBA" id="ARBA00022553"/>
    </source>
</evidence>
<dbReference type="SUPFAM" id="SSF52172">
    <property type="entry name" value="CheY-like"/>
    <property type="match status" value="1"/>
</dbReference>
<keyword evidence="1 2" id="KW-0597">Phosphoprotein</keyword>
<evidence type="ECO:0000313" key="4">
    <source>
        <dbReference type="EMBL" id="KKP68929.1"/>
    </source>
</evidence>
<dbReference type="Pfam" id="PF00072">
    <property type="entry name" value="Response_reg"/>
    <property type="match status" value="1"/>
</dbReference>
<sequence length="126" mass="14506">MTVTLNNILIVEDDFYIRDLYVRELERAKYMVRTADSVKQGLEEIKKQKPNLIMLDIMLPIRSGLELLEEVKKDKNLADIKIVILSNLGEDDIIKQGFAKGADGYLIKSSHTPKQVLVEIERYLTK</sequence>